<feature type="region of interest" description="Disordered" evidence="1">
    <location>
        <begin position="116"/>
        <end position="147"/>
    </location>
</feature>
<reference evidence="3" key="2">
    <citation type="submission" date="2025-08" db="UniProtKB">
        <authorList>
            <consortium name="RefSeq"/>
        </authorList>
    </citation>
    <scope>IDENTIFICATION</scope>
</reference>
<evidence type="ECO:0000313" key="2">
    <source>
        <dbReference type="Proteomes" id="UP000694886"/>
    </source>
</evidence>
<dbReference type="GeneID" id="108662537"/>
<dbReference type="KEGG" id="tcc:108662537"/>
<feature type="compositionally biased region" description="Polar residues" evidence="1">
    <location>
        <begin position="12"/>
        <end position="24"/>
    </location>
</feature>
<dbReference type="Gramene" id="Tc06v2_t006100.1">
    <property type="protein sequence ID" value="Tc06v2_p006100.1"/>
    <property type="gene ID" value="Tc06v2_g006100"/>
</dbReference>
<reference evidence="2" key="1">
    <citation type="journal article" date="1997" name="Nucleic Acids Res.">
        <title>tRNAscan-SE: a program for improved detection of transfer RNA genes in genomic sequence.</title>
        <authorList>
            <person name="Lowe T.M."/>
            <person name="Eddy S.R."/>
        </authorList>
    </citation>
    <scope>NUCLEOTIDE SEQUENCE [LARGE SCALE GENOMIC DNA]</scope>
    <source>
        <strain evidence="2">r\B97-61/B2</strain>
    </source>
</reference>
<name>A0AB32WLW6_THECC</name>
<evidence type="ECO:0000313" key="3">
    <source>
        <dbReference type="RefSeq" id="XP_017978539.1"/>
    </source>
</evidence>
<feature type="compositionally biased region" description="Basic and acidic residues" evidence="1">
    <location>
        <begin position="1"/>
        <end position="10"/>
    </location>
</feature>
<protein>
    <submittedName>
        <fullName evidence="3">Uncharacterized protein LOC108662537</fullName>
    </submittedName>
</protein>
<dbReference type="Proteomes" id="UP000694886">
    <property type="component" value="Chromosome 6"/>
</dbReference>
<sequence>MSRRGSRPDTLHNASEGSLDSTAISKWHLDPGDLEGGPSRNPDNRIPKNLLEWVHNKGSFESSENFESESSSNTLKIEQDFLSEQPGEHPREWTRQEIARGYIRYRKSMTVVRHFSPGCGKNVRGQPEKNKEKVTVASKTLRKVSGV</sequence>
<feature type="region of interest" description="Disordered" evidence="1">
    <location>
        <begin position="1"/>
        <end position="48"/>
    </location>
</feature>
<gene>
    <name evidence="3" type="primary">LOC108662537</name>
</gene>
<proteinExistence type="predicted"/>
<dbReference type="AlphaFoldDB" id="A0AB32WLW6"/>
<organism evidence="2 3">
    <name type="scientific">Theobroma cacao</name>
    <name type="common">Cacao</name>
    <name type="synonym">Cocoa</name>
    <dbReference type="NCBI Taxonomy" id="3641"/>
    <lineage>
        <taxon>Eukaryota</taxon>
        <taxon>Viridiplantae</taxon>
        <taxon>Streptophyta</taxon>
        <taxon>Embryophyta</taxon>
        <taxon>Tracheophyta</taxon>
        <taxon>Spermatophyta</taxon>
        <taxon>Magnoliopsida</taxon>
        <taxon>eudicotyledons</taxon>
        <taxon>Gunneridae</taxon>
        <taxon>Pentapetalae</taxon>
        <taxon>rosids</taxon>
        <taxon>malvids</taxon>
        <taxon>Malvales</taxon>
        <taxon>Malvaceae</taxon>
        <taxon>Byttnerioideae</taxon>
        <taxon>Theobroma</taxon>
    </lineage>
</organism>
<dbReference type="RefSeq" id="XP_017978539.1">
    <property type="nucleotide sequence ID" value="XM_018123050.1"/>
</dbReference>
<evidence type="ECO:0000256" key="1">
    <source>
        <dbReference type="SAM" id="MobiDB-lite"/>
    </source>
</evidence>
<accession>A0AB32WLW6</accession>